<feature type="transmembrane region" description="Helical" evidence="13">
    <location>
        <begin position="192"/>
        <end position="210"/>
    </location>
</feature>
<accession>A0ABM3UUA8</accession>
<keyword evidence="5" id="KW-0631">Potassium channel</keyword>
<protein>
    <submittedName>
        <fullName evidence="16 17">Potassium voltage-gated channel protein Shaw isoform X1</fullName>
    </submittedName>
</protein>
<dbReference type="InterPro" id="IPR003968">
    <property type="entry name" value="K_chnl_volt-dep_Kv"/>
</dbReference>
<evidence type="ECO:0000256" key="4">
    <source>
        <dbReference type="ARBA" id="ARBA00022692"/>
    </source>
</evidence>
<dbReference type="InterPro" id="IPR000210">
    <property type="entry name" value="BTB/POZ_dom"/>
</dbReference>
<dbReference type="Gene3D" id="1.10.287.70">
    <property type="match status" value="1"/>
</dbReference>
<keyword evidence="2" id="KW-0813">Transport</keyword>
<organism evidence="15 16">
    <name type="scientific">Musca domestica</name>
    <name type="common">House fly</name>
    <dbReference type="NCBI Taxonomy" id="7370"/>
    <lineage>
        <taxon>Eukaryota</taxon>
        <taxon>Metazoa</taxon>
        <taxon>Ecdysozoa</taxon>
        <taxon>Arthropoda</taxon>
        <taxon>Hexapoda</taxon>
        <taxon>Insecta</taxon>
        <taxon>Pterygota</taxon>
        <taxon>Neoptera</taxon>
        <taxon>Endopterygota</taxon>
        <taxon>Diptera</taxon>
        <taxon>Brachycera</taxon>
        <taxon>Muscomorpha</taxon>
        <taxon>Muscoidea</taxon>
        <taxon>Muscidae</taxon>
        <taxon>Musca</taxon>
    </lineage>
</organism>
<keyword evidence="11" id="KW-0407">Ion channel</keyword>
<evidence type="ECO:0000256" key="9">
    <source>
        <dbReference type="ARBA" id="ARBA00023065"/>
    </source>
</evidence>
<evidence type="ECO:0000256" key="12">
    <source>
        <dbReference type="SAM" id="MobiDB-lite"/>
    </source>
</evidence>
<dbReference type="InterPro" id="IPR028325">
    <property type="entry name" value="VG_K_chnl"/>
</dbReference>
<reference evidence="16 17" key="1">
    <citation type="submission" date="2025-05" db="UniProtKB">
        <authorList>
            <consortium name="RefSeq"/>
        </authorList>
    </citation>
    <scope>IDENTIFICATION</scope>
    <source>
        <strain evidence="16 17">Aabys</strain>
        <tissue evidence="16 17">Whole body</tissue>
    </source>
</reference>
<dbReference type="RefSeq" id="XP_058977115.1">
    <property type="nucleotide sequence ID" value="XM_059121132.1"/>
</dbReference>
<dbReference type="PRINTS" id="PR00169">
    <property type="entry name" value="KCHANNEL"/>
</dbReference>
<feature type="domain" description="BTB" evidence="14">
    <location>
        <begin position="27"/>
        <end position="127"/>
    </location>
</feature>
<feature type="transmembrane region" description="Helical" evidence="13">
    <location>
        <begin position="346"/>
        <end position="367"/>
    </location>
</feature>
<dbReference type="InterPro" id="IPR003131">
    <property type="entry name" value="T1-type_BTB"/>
</dbReference>
<evidence type="ECO:0000256" key="8">
    <source>
        <dbReference type="ARBA" id="ARBA00022989"/>
    </source>
</evidence>
<evidence type="ECO:0000256" key="13">
    <source>
        <dbReference type="SAM" id="Phobius"/>
    </source>
</evidence>
<feature type="region of interest" description="Disordered" evidence="12">
    <location>
        <begin position="536"/>
        <end position="565"/>
    </location>
</feature>
<dbReference type="Pfam" id="PF00520">
    <property type="entry name" value="Ion_trans"/>
    <property type="match status" value="1"/>
</dbReference>
<dbReference type="SUPFAM" id="SSF54695">
    <property type="entry name" value="POZ domain"/>
    <property type="match status" value="1"/>
</dbReference>
<keyword evidence="3" id="KW-0633">Potassium transport</keyword>
<dbReference type="GeneID" id="101888315"/>
<evidence type="ECO:0000256" key="1">
    <source>
        <dbReference type="ARBA" id="ARBA00004141"/>
    </source>
</evidence>
<feature type="compositionally biased region" description="Basic and acidic residues" evidence="12">
    <location>
        <begin position="547"/>
        <end position="565"/>
    </location>
</feature>
<dbReference type="Proteomes" id="UP001652621">
    <property type="component" value="Unplaced"/>
</dbReference>
<feature type="region of interest" description="Disordered" evidence="12">
    <location>
        <begin position="447"/>
        <end position="509"/>
    </location>
</feature>
<evidence type="ECO:0000259" key="14">
    <source>
        <dbReference type="SMART" id="SM00225"/>
    </source>
</evidence>
<evidence type="ECO:0000313" key="16">
    <source>
        <dbReference type="RefSeq" id="XP_058977115.1"/>
    </source>
</evidence>
<evidence type="ECO:0000256" key="10">
    <source>
        <dbReference type="ARBA" id="ARBA00023136"/>
    </source>
</evidence>
<dbReference type="InterPro" id="IPR003974">
    <property type="entry name" value="K_chnl_volt-dep_Kv3"/>
</dbReference>
<dbReference type="InterPro" id="IPR011333">
    <property type="entry name" value="SKP1/BTB/POZ_sf"/>
</dbReference>
<feature type="compositionally biased region" description="Gly residues" evidence="12">
    <location>
        <begin position="467"/>
        <end position="478"/>
    </location>
</feature>
<feature type="transmembrane region" description="Helical" evidence="13">
    <location>
        <begin position="379"/>
        <end position="398"/>
    </location>
</feature>
<evidence type="ECO:0000256" key="5">
    <source>
        <dbReference type="ARBA" id="ARBA00022826"/>
    </source>
</evidence>
<dbReference type="RefSeq" id="XP_058977116.1">
    <property type="nucleotide sequence ID" value="XM_059121133.1"/>
</dbReference>
<keyword evidence="9" id="KW-0406">Ion transport</keyword>
<keyword evidence="4 13" id="KW-0812">Transmembrane</keyword>
<dbReference type="Gene3D" id="3.30.710.10">
    <property type="entry name" value="Potassium Channel Kv1.1, Chain A"/>
    <property type="match status" value="1"/>
</dbReference>
<evidence type="ECO:0000313" key="15">
    <source>
        <dbReference type="Proteomes" id="UP001652621"/>
    </source>
</evidence>
<proteinExistence type="predicted"/>
<dbReference type="PANTHER" id="PTHR11537:SF252">
    <property type="entry name" value="POTASSIUM VOLTAGE-GATED CHANNEL PROTEIN SHAW"/>
    <property type="match status" value="1"/>
</dbReference>
<feature type="transmembrane region" description="Helical" evidence="13">
    <location>
        <begin position="405"/>
        <end position="430"/>
    </location>
</feature>
<dbReference type="PANTHER" id="PTHR11537">
    <property type="entry name" value="VOLTAGE-GATED POTASSIUM CHANNEL"/>
    <property type="match status" value="1"/>
</dbReference>
<dbReference type="CDD" id="cd18416">
    <property type="entry name" value="BTB_Shaw-like"/>
    <property type="match status" value="1"/>
</dbReference>
<dbReference type="SUPFAM" id="SSF81324">
    <property type="entry name" value="Voltage-gated potassium channels"/>
    <property type="match status" value="1"/>
</dbReference>
<dbReference type="PRINTS" id="PR01498">
    <property type="entry name" value="SHAWCHANNEL"/>
</dbReference>
<dbReference type="Gene3D" id="1.20.120.350">
    <property type="entry name" value="Voltage-gated potassium channels. Chain C"/>
    <property type="match status" value="1"/>
</dbReference>
<keyword evidence="6" id="KW-0851">Voltage-gated channel</keyword>
<evidence type="ECO:0000256" key="3">
    <source>
        <dbReference type="ARBA" id="ARBA00022538"/>
    </source>
</evidence>
<evidence type="ECO:0000256" key="2">
    <source>
        <dbReference type="ARBA" id="ARBA00022448"/>
    </source>
</evidence>
<sequence>MTYIPKKNSYYSRSHTAMNLINMDSENRVVLNVGGIRHETYKATLKKIPATRLSKLTEALANYDPLLNEYFFDRHPGVFAQVLNYYRTGKLHYPTDVCGPLFEEELEFWGLDSNQVEPCCWMTYTQHRDTQETLAVLDRLDLDTEKPSEEELARKFGFEDDYYKGTLSWWQETKPRIWSLFDEPYSSNAAKIIGVVSVFFICISILSFCLKTHPDMRVPYVRNNSVQTANGSSGWFLEKTQTNAHIAFFYIECVCNAWFTFEILVRFISSPNKCDFIKSSVNIIDYIATLSFYIDLVLQRFASHLENADILEFFSIIRIMRLFKLTRHSSGLKILIQTFRASAKELTLLVFFLVLGIVIFASLVYYAERIQTNPHNDFNSIPLGLWWALVTMTTVGYGDMVPKTYIGMFVGALCALAGVLTIALPVPVIVSNFAMYYSHTQARAKLPKKRRRVLPVEQPRPPRLPGQSGGVSGCGTPGSGPNSGPMGSGGTGPRRMNNKTKDLVSPKSGPIGASIVAMSPRTMLDLNPALAMVKPTFESRGPPITSKDFKDTDKNTTDASKKNFL</sequence>
<dbReference type="InterPro" id="IPR027359">
    <property type="entry name" value="Volt_channel_dom_sf"/>
</dbReference>
<comment type="subcellular location">
    <subcellularLocation>
        <location evidence="1">Membrane</location>
        <topology evidence="1">Multi-pass membrane protein</topology>
    </subcellularLocation>
</comment>
<evidence type="ECO:0000256" key="11">
    <source>
        <dbReference type="ARBA" id="ARBA00023303"/>
    </source>
</evidence>
<dbReference type="InterPro" id="IPR005821">
    <property type="entry name" value="Ion_trans_dom"/>
</dbReference>
<keyword evidence="10 13" id="KW-0472">Membrane</keyword>
<dbReference type="PRINTS" id="PR01491">
    <property type="entry name" value="KVCHANNEL"/>
</dbReference>
<evidence type="ECO:0000256" key="6">
    <source>
        <dbReference type="ARBA" id="ARBA00022882"/>
    </source>
</evidence>
<keyword evidence="15" id="KW-1185">Reference proteome</keyword>
<dbReference type="Pfam" id="PF02214">
    <property type="entry name" value="BTB_2"/>
    <property type="match status" value="1"/>
</dbReference>
<evidence type="ECO:0000313" key="17">
    <source>
        <dbReference type="RefSeq" id="XP_058977116.1"/>
    </source>
</evidence>
<name>A0ABM3UUA8_MUSDO</name>
<keyword evidence="7" id="KW-0630">Potassium</keyword>
<dbReference type="SMART" id="SM00225">
    <property type="entry name" value="BTB"/>
    <property type="match status" value="1"/>
</dbReference>
<evidence type="ECO:0000256" key="7">
    <source>
        <dbReference type="ARBA" id="ARBA00022958"/>
    </source>
</evidence>
<gene>
    <name evidence="16 17" type="primary">LOC101888315</name>
</gene>
<keyword evidence="8 13" id="KW-1133">Transmembrane helix</keyword>